<dbReference type="InterPro" id="IPR025631">
    <property type="entry name" value="Porin_10"/>
</dbReference>
<dbReference type="OrthoDB" id="9812454at2"/>
<evidence type="ECO:0000313" key="2">
    <source>
        <dbReference type="EMBL" id="CCG54090.1"/>
    </source>
</evidence>
<gene>
    <name evidence="2" type="ordered locus">KQS_10840</name>
</gene>
<dbReference type="Proteomes" id="UP000007599">
    <property type="component" value="Chromosome I"/>
</dbReference>
<organism evidence="2 3">
    <name type="scientific">Flavobacterium indicum (strain DSM 17447 / CIP 109464 / GPTSA100-9)</name>
    <dbReference type="NCBI Taxonomy" id="1094466"/>
    <lineage>
        <taxon>Bacteria</taxon>
        <taxon>Pseudomonadati</taxon>
        <taxon>Bacteroidota</taxon>
        <taxon>Flavobacteriia</taxon>
        <taxon>Flavobacteriales</taxon>
        <taxon>Flavobacteriaceae</taxon>
        <taxon>Flavobacterium</taxon>
    </lineage>
</organism>
<dbReference type="PATRIC" id="fig|1094466.5.peg.2126"/>
<dbReference type="AlphaFoldDB" id="H8XPM4"/>
<sequence>MGKLFFFLLLLPLISFSQTKDTSTVKSVKADIQLYKLYTLKKDTIVIDTSLTITDEYKYNYLRKDNFGLLSFANEGYLYTQLDYSKKKISLFPQFGFNAKHIAYLSDTDISYYSVPTPLTDLYFKTVMRQGQSLDALLSLNTQKNLNFTVAYKAIRSIGDYYNNLTSSGHFRFISSYFSPNKKYYMNSHFVGQDIFNQEYGGLKEVSQFEGNEDSFKQRERIDVFFENASSKLKGNRLFIDHSYKLKESNSLVFKHQAFYEYKFYEFLQSTVSNRLGNAEFTSNLNNKTRFDVFYNKAGVSFLTKKFGELYFFIDNYVYNQFYGSNTSYADLLNMPKNLHNRINTIGGQYDFFHSKWRFNVLAQNSISKRQNSTLEASAKFNFDNINSIEIKAQQTSKIPDNSYLFFQSSYENYNWRNTFKNEKETSLKVNATTKWFSLAAQYSLYNDKMYFYNLAERIDSLVVKPLQFDKSIQYYTIEIAKEFKYKKFGFDNRIKFQDVKQNAKIVNVPYIITRNSLYYMDHVFKSAMLLQTGVTLNYFTNYYADDYNPVLGEFYVQKQTKIGGFPMLDFFVNARVRQVRIYLKAEHFNALFGERNYYNTPNYPYHDFKVRFGLEWNLFK</sequence>
<accession>H8XPM4</accession>
<dbReference type="EMBL" id="HE774682">
    <property type="protein sequence ID" value="CCG54090.1"/>
    <property type="molecule type" value="Genomic_DNA"/>
</dbReference>
<dbReference type="Pfam" id="PF14121">
    <property type="entry name" value="Porin_10"/>
    <property type="match status" value="1"/>
</dbReference>
<dbReference type="eggNOG" id="COG4206">
    <property type="taxonomic scope" value="Bacteria"/>
</dbReference>
<dbReference type="HOGENOM" id="CLU_025041_0_0_10"/>
<proteinExistence type="predicted"/>
<evidence type="ECO:0008006" key="4">
    <source>
        <dbReference type="Google" id="ProtNLM"/>
    </source>
</evidence>
<evidence type="ECO:0000313" key="3">
    <source>
        <dbReference type="Proteomes" id="UP000007599"/>
    </source>
</evidence>
<keyword evidence="1" id="KW-0732">Signal</keyword>
<dbReference type="KEGG" id="fin:KQS_10840"/>
<protein>
    <recommendedName>
        <fullName evidence="4">Porin</fullName>
    </recommendedName>
</protein>
<reference evidence="3" key="2">
    <citation type="submission" date="2012-03" db="EMBL/GenBank/DDBJ databases">
        <title>Complete genome sequence of Flavobacterium indicum GPTSA100-9T, isolated from warm spring water.</title>
        <authorList>
            <person name="Barbier P."/>
            <person name="Houel A."/>
            <person name="Loux V."/>
            <person name="Poulain J."/>
            <person name="Bernardet J.-F."/>
            <person name="Touchon M."/>
            <person name="Duchaud E."/>
        </authorList>
    </citation>
    <scope>NUCLEOTIDE SEQUENCE [LARGE SCALE GENOMIC DNA]</scope>
    <source>
        <strain evidence="3">DSM 17447 / CIP 109464 / GPTSA100-9</strain>
    </source>
</reference>
<name>H8XPM4_FLAIG</name>
<dbReference type="STRING" id="1094466.KQS_10840"/>
<reference evidence="2 3" key="1">
    <citation type="journal article" date="2012" name="J. Bacteriol.">
        <title>Complete Genome Sequence of Flavobacterium indicum GPSTA100-9T, Isolated from Warm Spring Water.</title>
        <authorList>
            <person name="Barbier P."/>
            <person name="Houel A."/>
            <person name="Loux V."/>
            <person name="Poulain J."/>
            <person name="Bernardet J.F."/>
            <person name="Touchon M."/>
            <person name="Duchaud E."/>
        </authorList>
    </citation>
    <scope>NUCLEOTIDE SEQUENCE [LARGE SCALE GENOMIC DNA]</scope>
    <source>
        <strain evidence="3">DSM 17447 / CIP 109464 / GPTSA100-9</strain>
    </source>
</reference>
<keyword evidence="3" id="KW-1185">Reference proteome</keyword>
<feature type="signal peptide" evidence="1">
    <location>
        <begin position="1"/>
        <end position="19"/>
    </location>
</feature>
<feature type="chain" id="PRO_5003617291" description="Porin" evidence="1">
    <location>
        <begin position="20"/>
        <end position="621"/>
    </location>
</feature>
<evidence type="ECO:0000256" key="1">
    <source>
        <dbReference type="SAM" id="SignalP"/>
    </source>
</evidence>
<dbReference type="RefSeq" id="WP_014389208.1">
    <property type="nucleotide sequence ID" value="NC_017025.1"/>
</dbReference>